<name>A0ABM0MWK4_SACKO</name>
<reference evidence="4" key="1">
    <citation type="submission" date="2025-08" db="UniProtKB">
        <authorList>
            <consortium name="RefSeq"/>
        </authorList>
    </citation>
    <scope>IDENTIFICATION</scope>
    <source>
        <tissue evidence="4">Testes</tissue>
    </source>
</reference>
<evidence type="ECO:0000313" key="3">
    <source>
        <dbReference type="Proteomes" id="UP000694865"/>
    </source>
</evidence>
<feature type="domain" description="Cyclic nucleotide-binding" evidence="2">
    <location>
        <begin position="246"/>
        <end position="295"/>
    </location>
</feature>
<dbReference type="InterPro" id="IPR000595">
    <property type="entry name" value="cNMP-bd_dom"/>
</dbReference>
<evidence type="ECO:0000313" key="4">
    <source>
        <dbReference type="RefSeq" id="XP_006824395.1"/>
    </source>
</evidence>
<dbReference type="PANTHER" id="PTHR23011:SF28">
    <property type="entry name" value="CYCLIC NUCLEOTIDE-BINDING DOMAIN CONTAINING PROTEIN"/>
    <property type="match status" value="1"/>
</dbReference>
<dbReference type="RefSeq" id="XP_006824395.1">
    <property type="nucleotide sequence ID" value="XM_006824332.1"/>
</dbReference>
<keyword evidence="3" id="KW-1185">Reference proteome</keyword>
<accession>A0ABM0MWK4</accession>
<feature type="non-terminal residue" evidence="4">
    <location>
        <position position="295"/>
    </location>
</feature>
<dbReference type="PANTHER" id="PTHR23011">
    <property type="entry name" value="CYCLIC NUCLEOTIDE-BINDING DOMAIN CONTAINING PROTEIN"/>
    <property type="match status" value="1"/>
</dbReference>
<feature type="region of interest" description="Disordered" evidence="1">
    <location>
        <begin position="26"/>
        <end position="46"/>
    </location>
</feature>
<gene>
    <name evidence="4" type="primary">LOC102801624</name>
</gene>
<proteinExistence type="predicted"/>
<evidence type="ECO:0000256" key="1">
    <source>
        <dbReference type="SAM" id="MobiDB-lite"/>
    </source>
</evidence>
<protein>
    <submittedName>
        <fullName evidence="4">Uncharacterized protein LOC102801624</fullName>
    </submittedName>
</protein>
<organism evidence="3 4">
    <name type="scientific">Saccoglossus kowalevskii</name>
    <name type="common">Acorn worm</name>
    <dbReference type="NCBI Taxonomy" id="10224"/>
    <lineage>
        <taxon>Eukaryota</taxon>
        <taxon>Metazoa</taxon>
        <taxon>Hemichordata</taxon>
        <taxon>Enteropneusta</taxon>
        <taxon>Harrimaniidae</taxon>
        <taxon>Saccoglossus</taxon>
    </lineage>
</organism>
<dbReference type="SUPFAM" id="SSF51206">
    <property type="entry name" value="cAMP-binding domain-like"/>
    <property type="match status" value="1"/>
</dbReference>
<dbReference type="Proteomes" id="UP000694865">
    <property type="component" value="Unplaced"/>
</dbReference>
<sequence length="295" mass="33846">METVSVTLTERFQYERNRQRIVRSLENMGITQPERRRRSKGYKRASELLSRNGSSISLKGDSGRRDSTLTVTSPALGLRKGSLIGNGNDMNDMLTRKGSIQGGGVTTLILQTRRRSDEKLRRKRLAQNQRRLLLQKFIMVGKLIGFMFRLCKKHFHVADSTDSAVMYGMGDGNSETELLFDLSSFKAQKQSKVTQEAKRILKMEPRERTEREIYHVQVALRNVESIACYPVTMHRKLSKVGWYQCFEAKRLILRQGYEPINYYFILSGSAVLSEFDVEEDKSRVVSILNKGESFG</sequence>
<dbReference type="Gene3D" id="2.60.120.10">
    <property type="entry name" value="Jelly Rolls"/>
    <property type="match status" value="1"/>
</dbReference>
<dbReference type="InterPro" id="IPR014710">
    <property type="entry name" value="RmlC-like_jellyroll"/>
</dbReference>
<dbReference type="PROSITE" id="PS50042">
    <property type="entry name" value="CNMP_BINDING_3"/>
    <property type="match status" value="1"/>
</dbReference>
<evidence type="ECO:0000259" key="2">
    <source>
        <dbReference type="PROSITE" id="PS50042"/>
    </source>
</evidence>
<dbReference type="InterPro" id="IPR018490">
    <property type="entry name" value="cNMP-bd_dom_sf"/>
</dbReference>
<dbReference type="GeneID" id="102801624"/>